<feature type="transmembrane region" description="Helical" evidence="1">
    <location>
        <begin position="160"/>
        <end position="181"/>
    </location>
</feature>
<keyword evidence="1" id="KW-0812">Transmembrane</keyword>
<evidence type="ECO:0000256" key="1">
    <source>
        <dbReference type="SAM" id="Phobius"/>
    </source>
</evidence>
<feature type="transmembrane region" description="Helical" evidence="1">
    <location>
        <begin position="76"/>
        <end position="94"/>
    </location>
</feature>
<accession>A0A7D4PKQ9</accession>
<feature type="transmembrane region" description="Helical" evidence="1">
    <location>
        <begin position="12"/>
        <end position="30"/>
    </location>
</feature>
<keyword evidence="1" id="KW-1133">Transmembrane helix</keyword>
<dbReference type="Pfam" id="PF11139">
    <property type="entry name" value="SfLAP"/>
    <property type="match status" value="1"/>
</dbReference>
<feature type="transmembrane region" description="Helical" evidence="1">
    <location>
        <begin position="136"/>
        <end position="154"/>
    </location>
</feature>
<dbReference type="InterPro" id="IPR021315">
    <property type="entry name" value="Gap/Sap"/>
</dbReference>
<dbReference type="RefSeq" id="WP_172988703.1">
    <property type="nucleotide sequence ID" value="NZ_CP054038.1"/>
</dbReference>
<name>A0A7D4PKQ9_9MICO</name>
<evidence type="ECO:0000313" key="3">
    <source>
        <dbReference type="Proteomes" id="UP000502498"/>
    </source>
</evidence>
<proteinExistence type="predicted"/>
<dbReference type="Proteomes" id="UP000502498">
    <property type="component" value="Chromosome"/>
</dbReference>
<dbReference type="AlphaFoldDB" id="A0A7D4PKQ9"/>
<organism evidence="2 3">
    <name type="scientific">Microbacterium hominis</name>
    <dbReference type="NCBI Taxonomy" id="162426"/>
    <lineage>
        <taxon>Bacteria</taxon>
        <taxon>Bacillati</taxon>
        <taxon>Actinomycetota</taxon>
        <taxon>Actinomycetes</taxon>
        <taxon>Micrococcales</taxon>
        <taxon>Microbacteriaceae</taxon>
        <taxon>Microbacterium</taxon>
    </lineage>
</organism>
<keyword evidence="1" id="KW-0472">Membrane</keyword>
<feature type="transmembrane region" description="Helical" evidence="1">
    <location>
        <begin position="42"/>
        <end position="64"/>
    </location>
</feature>
<gene>
    <name evidence="2" type="ORF">HQM25_02135</name>
</gene>
<sequence length="223" mass="23024">MGSAIVDTLPFAIGIAISPVPVIAVILMLLSPQARVTSVGFLLGWMVGIVGVTTLSTVLASLLPTPSDDRADPVRAIIHIVLAAGLLLLAARVWQRRPKPGEEPPMPAWMAKIDEMSFGGAFGLGALLSGVNPKNLILAAGAGLSIGAAGLAAGAIAPTILVFTVIAASSILVPVVGYLIASERLSGALDALRAWLVRYNSTIMAILLLVLWFVMIARAIGSF</sequence>
<protein>
    <submittedName>
        <fullName evidence="2">GAP family protein</fullName>
    </submittedName>
</protein>
<evidence type="ECO:0000313" key="2">
    <source>
        <dbReference type="EMBL" id="QKJ18315.1"/>
    </source>
</evidence>
<feature type="transmembrane region" description="Helical" evidence="1">
    <location>
        <begin position="202"/>
        <end position="221"/>
    </location>
</feature>
<dbReference type="EMBL" id="CP054038">
    <property type="protein sequence ID" value="QKJ18315.1"/>
    <property type="molecule type" value="Genomic_DNA"/>
</dbReference>
<reference evidence="2 3" key="1">
    <citation type="submission" date="2020-05" db="EMBL/GenBank/DDBJ databases">
        <title>Strain PA2F3 complete genome.</title>
        <authorList>
            <person name="Kim Y.-S."/>
            <person name="Kim S.-J."/>
            <person name="Jung H.-k."/>
            <person name="Kim S.-E."/>
            <person name="Kim K.-H."/>
        </authorList>
    </citation>
    <scope>NUCLEOTIDE SEQUENCE [LARGE SCALE GENOMIC DNA]</scope>
    <source>
        <strain evidence="2 3">PA2F3</strain>
    </source>
</reference>